<organism evidence="1 2">
    <name type="scientific">Amnibacterium flavum</name>
    <dbReference type="NCBI Taxonomy" id="2173173"/>
    <lineage>
        <taxon>Bacteria</taxon>
        <taxon>Bacillati</taxon>
        <taxon>Actinomycetota</taxon>
        <taxon>Actinomycetes</taxon>
        <taxon>Micrococcales</taxon>
        <taxon>Microbacteriaceae</taxon>
        <taxon>Amnibacterium</taxon>
    </lineage>
</organism>
<gene>
    <name evidence="1" type="ORF">DDQ50_08495</name>
</gene>
<evidence type="ECO:0008006" key="3">
    <source>
        <dbReference type="Google" id="ProtNLM"/>
    </source>
</evidence>
<evidence type="ECO:0000313" key="1">
    <source>
        <dbReference type="EMBL" id="PVZ93817.1"/>
    </source>
</evidence>
<accession>A0A2V1HU39</accession>
<dbReference type="EMBL" id="QEOP01000002">
    <property type="protein sequence ID" value="PVZ93817.1"/>
    <property type="molecule type" value="Genomic_DNA"/>
</dbReference>
<sequence length="167" mass="17903">MLVALASLTACTTTTIGEPEPVATTSAPVFASDEEALAAAEKAYAAYTEMSDLIASEGGVDPERIEHLASGDVLEGVLATFERFRDESLTLKGETTFDSLVLQRQDSLEVVAYLCLDVTNVDVVNEAGETTVSPDRRDRLPFEVTFEVAGGQLIPANRQLWQSGSKC</sequence>
<name>A0A2V1HU39_9MICO</name>
<keyword evidence="2" id="KW-1185">Reference proteome</keyword>
<reference evidence="1 2" key="1">
    <citation type="submission" date="2018-05" db="EMBL/GenBank/DDBJ databases">
        <title>Amnibacterium sp. M8JJ-5, whole genome shotgun sequence.</title>
        <authorList>
            <person name="Tuo L."/>
        </authorList>
    </citation>
    <scope>NUCLEOTIDE SEQUENCE [LARGE SCALE GENOMIC DNA]</scope>
    <source>
        <strain evidence="1 2">M8JJ-5</strain>
    </source>
</reference>
<dbReference type="Proteomes" id="UP000244893">
    <property type="component" value="Unassembled WGS sequence"/>
</dbReference>
<protein>
    <recommendedName>
        <fullName evidence="3">Nuclear transport factor 2 family protein</fullName>
    </recommendedName>
</protein>
<evidence type="ECO:0000313" key="2">
    <source>
        <dbReference type="Proteomes" id="UP000244893"/>
    </source>
</evidence>
<proteinExistence type="predicted"/>
<dbReference type="AlphaFoldDB" id="A0A2V1HU39"/>
<comment type="caution">
    <text evidence="1">The sequence shown here is derived from an EMBL/GenBank/DDBJ whole genome shotgun (WGS) entry which is preliminary data.</text>
</comment>